<protein>
    <recommendedName>
        <fullName evidence="2">glycerophosphodiester phosphodiesterase</fullName>
        <ecNumber evidence="2">3.1.4.46</ecNumber>
    </recommendedName>
</protein>
<evidence type="ECO:0000256" key="4">
    <source>
        <dbReference type="ARBA" id="ARBA00022798"/>
    </source>
</evidence>
<dbReference type="Proteomes" id="UP001595847">
    <property type="component" value="Unassembled WGS sequence"/>
</dbReference>
<dbReference type="PANTHER" id="PTHR43620">
    <property type="entry name" value="GLYCEROPHOSPHORYL DIESTER PHOSPHODIESTERASE"/>
    <property type="match status" value="1"/>
</dbReference>
<evidence type="ECO:0000313" key="9">
    <source>
        <dbReference type="EMBL" id="MFC3995018.1"/>
    </source>
</evidence>
<dbReference type="Pfam" id="PF03009">
    <property type="entry name" value="GDPD"/>
    <property type="match status" value="1"/>
</dbReference>
<proteinExistence type="inferred from homology"/>
<organism evidence="9 10">
    <name type="scientific">Nocardiopsis sediminis</name>
    <dbReference type="NCBI Taxonomy" id="1778267"/>
    <lineage>
        <taxon>Bacteria</taxon>
        <taxon>Bacillati</taxon>
        <taxon>Actinomycetota</taxon>
        <taxon>Actinomycetes</taxon>
        <taxon>Streptosporangiales</taxon>
        <taxon>Nocardiopsidaceae</taxon>
        <taxon>Nocardiopsis</taxon>
    </lineage>
</organism>
<accession>A0ABV8FI01</accession>
<feature type="signal peptide" evidence="7">
    <location>
        <begin position="1"/>
        <end position="28"/>
    </location>
</feature>
<keyword evidence="5" id="KW-0378">Hydrolase</keyword>
<evidence type="ECO:0000256" key="6">
    <source>
        <dbReference type="ARBA" id="ARBA00047512"/>
    </source>
</evidence>
<dbReference type="SUPFAM" id="SSF51695">
    <property type="entry name" value="PLC-like phosphodiesterases"/>
    <property type="match status" value="1"/>
</dbReference>
<comment type="caution">
    <text evidence="9">The sequence shown here is derived from an EMBL/GenBank/DDBJ whole genome shotgun (WGS) entry which is preliminary data.</text>
</comment>
<dbReference type="Gene3D" id="3.20.20.190">
    <property type="entry name" value="Phosphatidylinositol (PI) phosphodiesterase"/>
    <property type="match status" value="1"/>
</dbReference>
<evidence type="ECO:0000256" key="7">
    <source>
        <dbReference type="SAM" id="SignalP"/>
    </source>
</evidence>
<dbReference type="InterPro" id="IPR030395">
    <property type="entry name" value="GP_PDE_dom"/>
</dbReference>
<dbReference type="PANTHER" id="PTHR43620:SF7">
    <property type="entry name" value="GLYCEROPHOSPHODIESTER PHOSPHODIESTERASE GDPD5-RELATED"/>
    <property type="match status" value="1"/>
</dbReference>
<feature type="domain" description="GP-PDE" evidence="8">
    <location>
        <begin position="50"/>
        <end position="362"/>
    </location>
</feature>
<dbReference type="RefSeq" id="WP_378529856.1">
    <property type="nucleotide sequence ID" value="NZ_JBHSBH010000003.1"/>
</dbReference>
<dbReference type="InterPro" id="IPR017946">
    <property type="entry name" value="PLC-like_Pdiesterase_TIM-brl"/>
</dbReference>
<name>A0ABV8FI01_9ACTN</name>
<evidence type="ECO:0000256" key="1">
    <source>
        <dbReference type="ARBA" id="ARBA00007277"/>
    </source>
</evidence>
<evidence type="ECO:0000256" key="3">
    <source>
        <dbReference type="ARBA" id="ARBA00022729"/>
    </source>
</evidence>
<evidence type="ECO:0000259" key="8">
    <source>
        <dbReference type="PROSITE" id="PS51704"/>
    </source>
</evidence>
<keyword evidence="4" id="KW-0319">Glycerol metabolism</keyword>
<dbReference type="EC" id="3.1.4.46" evidence="2"/>
<feature type="chain" id="PRO_5045416673" description="glycerophosphodiester phosphodiesterase" evidence="7">
    <location>
        <begin position="29"/>
        <end position="371"/>
    </location>
</feature>
<keyword evidence="3 7" id="KW-0732">Signal</keyword>
<dbReference type="EMBL" id="JBHSBH010000003">
    <property type="protein sequence ID" value="MFC3995018.1"/>
    <property type="molecule type" value="Genomic_DNA"/>
</dbReference>
<sequence length="371" mass="40629">MRHYAPTHRWTAFSAPLLALGVLAGAHAAPAAADDDAPQGGGEESIVETPWVIAHRGASAYRPEHTLAAYDLAVRQHADFIEPDLVPTKDGHLIVRHENELGGTTDVADHPEFADRRTTKTIDGVSLTGWFSEDFSLEEIKTLRAVERIPDIRPRNTRYDGRYEIPTFDEVLDRWEEHRDTRRGRDLQIIPELKHGAYFDSLGLDTERLVADTLEERGLDGEDAPLILQSFEPGSARELDGLVDTRIVQLISGSQRDLTTPEGLDGIAEYAQAIGPETGLVLPIGEDGRAGTPTSLVADAHDRGLLVTPYTLRSENAHLPNGYDKGEDPTAYGDHRSYYTAVLATGVDGAFSDSPDHLRAARDAFVDGRDG</sequence>
<dbReference type="PROSITE" id="PS51704">
    <property type="entry name" value="GP_PDE"/>
    <property type="match status" value="1"/>
</dbReference>
<evidence type="ECO:0000256" key="2">
    <source>
        <dbReference type="ARBA" id="ARBA00012247"/>
    </source>
</evidence>
<gene>
    <name evidence="9" type="ORF">ACFOVU_03775</name>
</gene>
<comment type="catalytic activity">
    <reaction evidence="6">
        <text>a sn-glycero-3-phosphodiester + H2O = an alcohol + sn-glycerol 3-phosphate + H(+)</text>
        <dbReference type="Rhea" id="RHEA:12969"/>
        <dbReference type="ChEBI" id="CHEBI:15377"/>
        <dbReference type="ChEBI" id="CHEBI:15378"/>
        <dbReference type="ChEBI" id="CHEBI:30879"/>
        <dbReference type="ChEBI" id="CHEBI:57597"/>
        <dbReference type="ChEBI" id="CHEBI:83408"/>
        <dbReference type="EC" id="3.1.4.46"/>
    </reaction>
</comment>
<evidence type="ECO:0000256" key="5">
    <source>
        <dbReference type="ARBA" id="ARBA00022801"/>
    </source>
</evidence>
<evidence type="ECO:0000313" key="10">
    <source>
        <dbReference type="Proteomes" id="UP001595847"/>
    </source>
</evidence>
<reference evidence="10" key="1">
    <citation type="journal article" date="2019" name="Int. J. Syst. Evol. Microbiol.">
        <title>The Global Catalogue of Microorganisms (GCM) 10K type strain sequencing project: providing services to taxonomists for standard genome sequencing and annotation.</title>
        <authorList>
            <consortium name="The Broad Institute Genomics Platform"/>
            <consortium name="The Broad Institute Genome Sequencing Center for Infectious Disease"/>
            <person name="Wu L."/>
            <person name="Ma J."/>
        </authorList>
    </citation>
    <scope>NUCLEOTIDE SEQUENCE [LARGE SCALE GENOMIC DNA]</scope>
    <source>
        <strain evidence="10">TBRC 1826</strain>
    </source>
</reference>
<keyword evidence="10" id="KW-1185">Reference proteome</keyword>
<comment type="similarity">
    <text evidence="1">Belongs to the glycerophosphoryl diester phosphodiesterase family.</text>
</comment>